<dbReference type="SMR" id="A0A177VFV3"/>
<dbReference type="ESTHER" id="9basi-a0a177vfv3">
    <property type="family name" value="Fungal_carboxylesterase_lipase"/>
</dbReference>
<comment type="similarity">
    <text evidence="1">Belongs to the type-B carboxylesterase/lipase family.</text>
</comment>
<dbReference type="EMBL" id="CAJHJG010006043">
    <property type="protein sequence ID" value="CAD6954499.1"/>
    <property type="molecule type" value="Genomic_DNA"/>
</dbReference>
<dbReference type="InterPro" id="IPR050654">
    <property type="entry name" value="AChE-related_enzymes"/>
</dbReference>
<evidence type="ECO:0000313" key="6">
    <source>
        <dbReference type="EMBL" id="KAE8259429.1"/>
    </source>
</evidence>
<organism evidence="6 7">
    <name type="scientific">Tilletia caries</name>
    <name type="common">wheat bunt fungus</name>
    <dbReference type="NCBI Taxonomy" id="13290"/>
    <lineage>
        <taxon>Eukaryota</taxon>
        <taxon>Fungi</taxon>
        <taxon>Dikarya</taxon>
        <taxon>Basidiomycota</taxon>
        <taxon>Ustilaginomycotina</taxon>
        <taxon>Exobasidiomycetes</taxon>
        <taxon>Tilletiales</taxon>
        <taxon>Tilletiaceae</taxon>
        <taxon>Tilletia</taxon>
    </lineage>
</organism>
<name>A0A177VFV3_9BASI</name>
<evidence type="ECO:0000256" key="3">
    <source>
        <dbReference type="SAM" id="SignalP"/>
    </source>
</evidence>
<dbReference type="Gene3D" id="3.40.50.1820">
    <property type="entry name" value="alpha/beta hydrolase"/>
    <property type="match status" value="1"/>
</dbReference>
<evidence type="ECO:0000259" key="4">
    <source>
        <dbReference type="Pfam" id="PF00135"/>
    </source>
</evidence>
<feature type="signal peptide" evidence="3">
    <location>
        <begin position="1"/>
        <end position="19"/>
    </location>
</feature>
<dbReference type="Proteomes" id="UP000836402">
    <property type="component" value="Unassembled WGS sequence"/>
</dbReference>
<keyword evidence="2" id="KW-0378">Hydrolase</keyword>
<reference evidence="6" key="1">
    <citation type="submission" date="2016-04" db="EMBL/GenBank/DDBJ databases">
        <authorList>
            <person name="Nguyen H.D."/>
            <person name="Kesanakurti P."/>
            <person name="Cullis J."/>
            <person name="Levesque C.A."/>
            <person name="Hambleton S."/>
        </authorList>
    </citation>
    <scope>NUCLEOTIDE SEQUENCE</scope>
    <source>
        <strain evidence="6">DAOMC 238032</strain>
    </source>
</reference>
<dbReference type="PANTHER" id="PTHR43918">
    <property type="entry name" value="ACETYLCHOLINESTERASE"/>
    <property type="match status" value="1"/>
</dbReference>
<proteinExistence type="inferred from homology"/>
<dbReference type="InterPro" id="IPR029058">
    <property type="entry name" value="AB_hydrolase_fold"/>
</dbReference>
<evidence type="ECO:0000256" key="2">
    <source>
        <dbReference type="ARBA" id="ARBA00022801"/>
    </source>
</evidence>
<evidence type="ECO:0000313" key="7">
    <source>
        <dbReference type="Proteomes" id="UP000077671"/>
    </source>
</evidence>
<dbReference type="EMBL" id="LWDD02000524">
    <property type="protein sequence ID" value="KAE8259429.1"/>
    <property type="molecule type" value="Genomic_DNA"/>
</dbReference>
<dbReference type="PANTHER" id="PTHR43918:SF4">
    <property type="entry name" value="CARBOXYLIC ESTER HYDROLASE"/>
    <property type="match status" value="1"/>
</dbReference>
<dbReference type="Pfam" id="PF00135">
    <property type="entry name" value="COesterase"/>
    <property type="match status" value="1"/>
</dbReference>
<feature type="domain" description="Carboxylesterase type B" evidence="4">
    <location>
        <begin position="37"/>
        <end position="374"/>
    </location>
</feature>
<feature type="chain" id="PRO_5044550339" description="Carboxylesterase type B domain-containing protein" evidence="3">
    <location>
        <begin position="20"/>
        <end position="546"/>
    </location>
</feature>
<evidence type="ECO:0000313" key="5">
    <source>
        <dbReference type="EMBL" id="CAD6954499.1"/>
    </source>
</evidence>
<gene>
    <name evidence="6" type="ORF">A4X03_0g4097</name>
    <name evidence="5" type="ORF">JKIAZH3_G8311</name>
</gene>
<sequence>MRFSLQAAAVLVGFAAVTAATHRHPHPHARQANGDYTLVDTTSGQARGVYLSNSGVYRYLGIPYAEDTGGQNRFKPAVRKARVSGIIDATHAGPSCVSTQGNASRGALGFTGQQLPDPSTWSEDCLLVNLYVNQAIRQRAGKGAKAAVIIYVYGGSFMTGSPTIPIYDGVPFASANEDTIFVTFSYRHSIFGNPMSPQVTEYKGVGWNFGLTDMHLMLDWLQDNVASFGGDPNKIVMFGGSSGSTMVDAYGFSEYGKRNSVAKGLIIQSGAVLGMKLATGRTSNTDFGRPASEWNTVASAVGCGKSGDEAQLACMRSKSWSEIAAASVSAGLAFGPTPDDVTWFSDFEARSASGKVAKIPTIIGTNLNEATLFGDPNSALQSKIADAIFTPPYWTCPAAIESADRARAGVPTWRYLYSGGWDAFLQGRPWIGTYHFSEIPQILGTTPAHWLSDPSKSAPATPDQLANSRLFQKMWTAFAHDPLHGLEQFQWPLYNPLKRTTAHIAKDNQQGLVMEVGSRADDKSCLSLAPLTKLMQGMDKTIKAGF</sequence>
<dbReference type="AlphaFoldDB" id="A0A177VFV3"/>
<evidence type="ECO:0000313" key="8">
    <source>
        <dbReference type="Proteomes" id="UP000836402"/>
    </source>
</evidence>
<reference evidence="6" key="2">
    <citation type="journal article" date="2019" name="IMA Fungus">
        <title>Genome sequencing and comparison of five Tilletia species to identify candidate genes for the detection of regulated species infecting wheat.</title>
        <authorList>
            <person name="Nguyen H.D.T."/>
            <person name="Sultana T."/>
            <person name="Kesanakurti P."/>
            <person name="Hambleton S."/>
        </authorList>
    </citation>
    <scope>NUCLEOTIDE SEQUENCE</scope>
    <source>
        <strain evidence="6">DAOMC 238032</strain>
    </source>
</reference>
<dbReference type="SUPFAM" id="SSF53474">
    <property type="entry name" value="alpha/beta-Hydrolases"/>
    <property type="match status" value="1"/>
</dbReference>
<accession>A0A177VFV3</accession>
<dbReference type="InterPro" id="IPR002018">
    <property type="entry name" value="CarbesteraseB"/>
</dbReference>
<dbReference type="GO" id="GO:0052689">
    <property type="term" value="F:carboxylic ester hydrolase activity"/>
    <property type="evidence" value="ECO:0007669"/>
    <property type="project" value="TreeGrafter"/>
</dbReference>
<protein>
    <recommendedName>
        <fullName evidence="4">Carboxylesterase type B domain-containing protein</fullName>
    </recommendedName>
</protein>
<evidence type="ECO:0000256" key="1">
    <source>
        <dbReference type="ARBA" id="ARBA00005964"/>
    </source>
</evidence>
<dbReference type="Proteomes" id="UP000077671">
    <property type="component" value="Unassembled WGS sequence"/>
</dbReference>
<keyword evidence="8" id="KW-1185">Reference proteome</keyword>
<comment type="caution">
    <text evidence="6">The sequence shown here is derived from an EMBL/GenBank/DDBJ whole genome shotgun (WGS) entry which is preliminary data.</text>
</comment>
<reference evidence="5" key="3">
    <citation type="submission" date="2020-10" db="EMBL/GenBank/DDBJ databases">
        <authorList>
            <person name="Sedaghatjoo S."/>
        </authorList>
    </citation>
    <scope>NUCLEOTIDE SEQUENCE</scope>
    <source>
        <strain evidence="5">AZH3</strain>
    </source>
</reference>
<keyword evidence="3" id="KW-0732">Signal</keyword>